<proteinExistence type="predicted"/>
<protein>
    <submittedName>
        <fullName evidence="2">Uncharacterized protein</fullName>
    </submittedName>
</protein>
<sequence length="41" mass="4797">MALSEVLETRHWKSLGLLLMGWGLILRLSSIFKFLYLSLFI</sequence>
<feature type="transmembrane region" description="Helical" evidence="1">
    <location>
        <begin position="15"/>
        <end position="36"/>
    </location>
</feature>
<keyword evidence="1" id="KW-0472">Membrane</keyword>
<evidence type="ECO:0000256" key="1">
    <source>
        <dbReference type="SAM" id="Phobius"/>
    </source>
</evidence>
<gene>
    <name evidence="2" type="ORF">BN1221_02926c</name>
</gene>
<name>A0A0G4JWX3_9GAMM</name>
<keyword evidence="1" id="KW-0812">Transmembrane</keyword>
<evidence type="ECO:0000313" key="3">
    <source>
        <dbReference type="Proteomes" id="UP000044377"/>
    </source>
</evidence>
<evidence type="ECO:0000313" key="2">
    <source>
        <dbReference type="EMBL" id="CPR17929.1"/>
    </source>
</evidence>
<organism evidence="2 3">
    <name type="scientific">Brenneria goodwinii</name>
    <dbReference type="NCBI Taxonomy" id="1109412"/>
    <lineage>
        <taxon>Bacteria</taxon>
        <taxon>Pseudomonadati</taxon>
        <taxon>Pseudomonadota</taxon>
        <taxon>Gammaproteobacteria</taxon>
        <taxon>Enterobacterales</taxon>
        <taxon>Pectobacteriaceae</taxon>
        <taxon>Brenneria</taxon>
    </lineage>
</organism>
<dbReference type="Proteomes" id="UP000044377">
    <property type="component" value="Unassembled WGS sequence"/>
</dbReference>
<keyword evidence="1" id="KW-1133">Transmembrane helix</keyword>
<accession>A0A0G4JWX3</accession>
<dbReference type="EMBL" id="CGIG01000001">
    <property type="protein sequence ID" value="CPR17929.1"/>
    <property type="molecule type" value="Genomic_DNA"/>
</dbReference>
<keyword evidence="3" id="KW-1185">Reference proteome</keyword>
<dbReference type="AlphaFoldDB" id="A0A0G4JWX3"/>
<reference evidence="3" key="1">
    <citation type="submission" date="2015-01" db="EMBL/GenBank/DDBJ databases">
        <authorList>
            <person name="Paterson Steve"/>
        </authorList>
    </citation>
    <scope>NUCLEOTIDE SEQUENCE [LARGE SCALE GENOMIC DNA]</scope>
    <source>
        <strain evidence="3">OBR1</strain>
    </source>
</reference>